<evidence type="ECO:0000256" key="7">
    <source>
        <dbReference type="ARBA" id="ARBA00024284"/>
    </source>
</evidence>
<keyword evidence="5" id="KW-0560">Oxidoreductase</keyword>
<name>A0A5N5KH05_9ROSI</name>
<dbReference type="PANTHER" id="PTHR22966:SF63">
    <property type="entry name" value="CYSTEINE DIOXYGENASE"/>
    <property type="match status" value="1"/>
</dbReference>
<dbReference type="GO" id="GO:0070483">
    <property type="term" value="P:detection of hypoxia"/>
    <property type="evidence" value="ECO:0007669"/>
    <property type="project" value="UniProtKB-ARBA"/>
</dbReference>
<sequence length="321" mass="36056">MKIEAMLEPRREATAHVHKAGYAKRSTKKKKICRRAKKHNMKPEDLWLSGEQPFFNPRAEVTGTPGVTYTVIHKCDNFSLFIFFLPATAVIPLHNHPGMTVFSKLLLGRMHVRSYDWVDPLPADELDSPARPRLANRKADSILTAPCNTSVLYPTTGGNIHQFTAITPCAVLDVLGPPYSDEDGRYCSYYKELPYTTFSSGETGLKKEEGGCHAWLEEIMVPENSLMTGVEYSGPQVDKSSRLLSDGKNGKFYSVEEITKRRLFPTLRKEVARLTSDTTPRGKKKGEIHDQPSICFLFFSFPALESMQIHAYKLLGVHSSS</sequence>
<evidence type="ECO:0000313" key="8">
    <source>
        <dbReference type="EMBL" id="KAB5529607.1"/>
    </source>
</evidence>
<protein>
    <recommendedName>
        <fullName evidence="3">cysteine dioxygenase</fullName>
        <ecNumber evidence="3">1.13.11.20</ecNumber>
    </recommendedName>
</protein>
<proteinExistence type="inferred from homology"/>
<evidence type="ECO:0000256" key="2">
    <source>
        <dbReference type="ARBA" id="ARBA00006622"/>
    </source>
</evidence>
<dbReference type="Gene3D" id="2.60.120.10">
    <property type="entry name" value="Jelly Rolls"/>
    <property type="match status" value="1"/>
</dbReference>
<keyword evidence="6" id="KW-0408">Iron</keyword>
<evidence type="ECO:0000256" key="5">
    <source>
        <dbReference type="ARBA" id="ARBA00023002"/>
    </source>
</evidence>
<comment type="cofactor">
    <cofactor evidence="1">
        <name>Fe(2+)</name>
        <dbReference type="ChEBI" id="CHEBI:29033"/>
    </cofactor>
</comment>
<dbReference type="InterPro" id="IPR014710">
    <property type="entry name" value="RmlC-like_jellyroll"/>
</dbReference>
<dbReference type="AlphaFoldDB" id="A0A5N5KH05"/>
<keyword evidence="4" id="KW-0479">Metal-binding</keyword>
<comment type="similarity">
    <text evidence="2">Belongs to the cysteine dioxygenase family.</text>
</comment>
<dbReference type="InterPro" id="IPR012864">
    <property type="entry name" value="PCO/ADO"/>
</dbReference>
<keyword evidence="9" id="KW-1185">Reference proteome</keyword>
<evidence type="ECO:0000256" key="4">
    <source>
        <dbReference type="ARBA" id="ARBA00022723"/>
    </source>
</evidence>
<accession>A0A5N5KH05</accession>
<evidence type="ECO:0000256" key="6">
    <source>
        <dbReference type="ARBA" id="ARBA00023004"/>
    </source>
</evidence>
<evidence type="ECO:0000313" key="9">
    <source>
        <dbReference type="Proteomes" id="UP000326939"/>
    </source>
</evidence>
<dbReference type="Proteomes" id="UP000326939">
    <property type="component" value="Chromosome 13"/>
</dbReference>
<comment type="caution">
    <text evidence="8">The sequence shown here is derived from an EMBL/GenBank/DDBJ whole genome shotgun (WGS) entry which is preliminary data.</text>
</comment>
<dbReference type="SUPFAM" id="SSF51182">
    <property type="entry name" value="RmlC-like cupins"/>
    <property type="match status" value="1"/>
</dbReference>
<comment type="catalytic activity">
    <reaction evidence="7">
        <text>L-cysteine + O2 = 3-sulfino-L-alanine + H(+)</text>
        <dbReference type="Rhea" id="RHEA:20441"/>
        <dbReference type="ChEBI" id="CHEBI:15378"/>
        <dbReference type="ChEBI" id="CHEBI:15379"/>
        <dbReference type="ChEBI" id="CHEBI:35235"/>
        <dbReference type="ChEBI" id="CHEBI:61085"/>
        <dbReference type="EC" id="1.13.11.20"/>
    </reaction>
    <physiologicalReaction direction="left-to-right" evidence="7">
        <dbReference type="Rhea" id="RHEA:20442"/>
    </physiologicalReaction>
</comment>
<organism evidence="8 9">
    <name type="scientific">Salix brachista</name>
    <dbReference type="NCBI Taxonomy" id="2182728"/>
    <lineage>
        <taxon>Eukaryota</taxon>
        <taxon>Viridiplantae</taxon>
        <taxon>Streptophyta</taxon>
        <taxon>Embryophyta</taxon>
        <taxon>Tracheophyta</taxon>
        <taxon>Spermatophyta</taxon>
        <taxon>Magnoliopsida</taxon>
        <taxon>eudicotyledons</taxon>
        <taxon>Gunneridae</taxon>
        <taxon>Pentapetalae</taxon>
        <taxon>rosids</taxon>
        <taxon>fabids</taxon>
        <taxon>Malpighiales</taxon>
        <taxon>Salicaceae</taxon>
        <taxon>Saliceae</taxon>
        <taxon>Salix</taxon>
    </lineage>
</organism>
<reference evidence="9" key="1">
    <citation type="journal article" date="2019" name="Gigascience">
        <title>De novo genome assembly of the endangered Acer yangbiense, a plant species with extremely small populations endemic to Yunnan Province, China.</title>
        <authorList>
            <person name="Yang J."/>
            <person name="Wariss H.M."/>
            <person name="Tao L."/>
            <person name="Zhang R."/>
            <person name="Yun Q."/>
            <person name="Hollingsworth P."/>
            <person name="Dao Z."/>
            <person name="Luo G."/>
            <person name="Guo H."/>
            <person name="Ma Y."/>
            <person name="Sun W."/>
        </authorList>
    </citation>
    <scope>NUCLEOTIDE SEQUENCE [LARGE SCALE GENOMIC DNA]</scope>
    <source>
        <strain evidence="9">cv. br00</strain>
    </source>
</reference>
<dbReference type="PANTHER" id="PTHR22966">
    <property type="entry name" value="2-AMINOETHANETHIOL DIOXYGENASE"/>
    <property type="match status" value="1"/>
</dbReference>
<dbReference type="GO" id="GO:0046872">
    <property type="term" value="F:metal ion binding"/>
    <property type="evidence" value="ECO:0007669"/>
    <property type="project" value="UniProtKB-KW"/>
</dbReference>
<gene>
    <name evidence="8" type="ORF">DKX38_019688</name>
</gene>
<dbReference type="EC" id="1.13.11.20" evidence="3"/>
<dbReference type="GO" id="GO:0017172">
    <property type="term" value="F:cysteine dioxygenase activity"/>
    <property type="evidence" value="ECO:0007669"/>
    <property type="project" value="UniProtKB-EC"/>
</dbReference>
<dbReference type="CDD" id="cd20289">
    <property type="entry name" value="cupin_ADO"/>
    <property type="match status" value="1"/>
</dbReference>
<dbReference type="Pfam" id="PF07847">
    <property type="entry name" value="PCO_ADO"/>
    <property type="match status" value="1"/>
</dbReference>
<dbReference type="EMBL" id="VDCV01000013">
    <property type="protein sequence ID" value="KAB5529607.1"/>
    <property type="molecule type" value="Genomic_DNA"/>
</dbReference>
<dbReference type="InterPro" id="IPR011051">
    <property type="entry name" value="RmlC_Cupin_sf"/>
</dbReference>
<evidence type="ECO:0000256" key="3">
    <source>
        <dbReference type="ARBA" id="ARBA00013133"/>
    </source>
</evidence>
<evidence type="ECO:0000256" key="1">
    <source>
        <dbReference type="ARBA" id="ARBA00001954"/>
    </source>
</evidence>